<protein>
    <submittedName>
        <fullName evidence="1">YfiR family protein</fullName>
    </submittedName>
</protein>
<dbReference type="Pfam" id="PF13689">
    <property type="entry name" value="DUF4154"/>
    <property type="match status" value="1"/>
</dbReference>
<gene>
    <name evidence="1" type="ORF">J0A66_12665</name>
</gene>
<dbReference type="InterPro" id="IPR025293">
    <property type="entry name" value="YfiR/HmsC-like"/>
</dbReference>
<name>A0A939DNK5_9ALTE</name>
<sequence>MNETTTVRLAGLLLLIWAGFVPASQGFSTEQLRAPFLFHIVNFTTFADEQSQTAPVYFCFMEDNGFGHARVFRNSARQMVKNRRIQLLELTDLEQLQEQYCHLLFVSQEQESDALFLTLAGLNQQTISIGESMNFIEKGGMMAILPLQSKMKIFFNKEVYQSTELKFSSALLKRVNFR</sequence>
<dbReference type="RefSeq" id="WP_206574187.1">
    <property type="nucleotide sequence ID" value="NZ_JAFKCV010000006.1"/>
</dbReference>
<accession>A0A939DNK5</accession>
<evidence type="ECO:0000313" key="2">
    <source>
        <dbReference type="Proteomes" id="UP000664654"/>
    </source>
</evidence>
<evidence type="ECO:0000313" key="1">
    <source>
        <dbReference type="EMBL" id="MBN7826083.1"/>
    </source>
</evidence>
<keyword evidence="2" id="KW-1185">Reference proteome</keyword>
<reference evidence="1" key="1">
    <citation type="submission" date="2021-03" db="EMBL/GenBank/DDBJ databases">
        <title>novel species isolated from a fishpond in China.</title>
        <authorList>
            <person name="Lu H."/>
            <person name="Cai Z."/>
        </authorList>
    </citation>
    <scope>NUCLEOTIDE SEQUENCE</scope>
    <source>
        <strain evidence="1">JCM 30855</strain>
    </source>
</reference>
<dbReference type="AlphaFoldDB" id="A0A939DNK5"/>
<organism evidence="1 2">
    <name type="scientific">Bowmanella dokdonensis</name>
    <dbReference type="NCBI Taxonomy" id="751969"/>
    <lineage>
        <taxon>Bacteria</taxon>
        <taxon>Pseudomonadati</taxon>
        <taxon>Pseudomonadota</taxon>
        <taxon>Gammaproteobacteria</taxon>
        <taxon>Alteromonadales</taxon>
        <taxon>Alteromonadaceae</taxon>
        <taxon>Bowmanella</taxon>
    </lineage>
</organism>
<dbReference type="EMBL" id="JAFKCV010000006">
    <property type="protein sequence ID" value="MBN7826083.1"/>
    <property type="molecule type" value="Genomic_DNA"/>
</dbReference>
<dbReference type="Proteomes" id="UP000664654">
    <property type="component" value="Unassembled WGS sequence"/>
</dbReference>
<proteinExistence type="predicted"/>
<comment type="caution">
    <text evidence="1">The sequence shown here is derived from an EMBL/GenBank/DDBJ whole genome shotgun (WGS) entry which is preliminary data.</text>
</comment>